<dbReference type="InterPro" id="IPR027417">
    <property type="entry name" value="P-loop_NTPase"/>
</dbReference>
<sequence>MTVNTMTVSAGQALRVLREGWAAQRAGALTTSWMLHGRPGVGKTEVVRQLAAEQKARLYDLRLTTIESQDLRGLPYYDHETKKTLWYRPDDLPDDPNHPSLLFLDELTAAPPHLHPAVYGLLQERRVGPHHLPDNVFIVAAGNMVEDGAVAYEMGTALSDRLIHLNVEASASDWLENFAIPNSLHPAVAAFIRTRPDLLETTAEALDRGLMISTTPRSWERVSRIMQAVDDRALRKIMLAGTIGEAVAAEFQLVADDIEASVSVAALLEAAPKDRPALYPESMHGLHALIYGLVGALGPQTAVPVIDVMAGIRTLDRERSDAAFARMPLAELCTHGFEMAIRRGLEQGLAEDFLDHPAYEAYSQERRALGLD</sequence>
<gene>
    <name evidence="2" type="ORF">C5F48_15520</name>
</gene>
<evidence type="ECO:0000313" key="2">
    <source>
        <dbReference type="EMBL" id="PTE20814.1"/>
    </source>
</evidence>
<name>A0A2T4JSC8_9RHOB</name>
<dbReference type="SUPFAM" id="SSF52540">
    <property type="entry name" value="P-loop containing nucleoside triphosphate hydrolases"/>
    <property type="match status" value="1"/>
</dbReference>
<dbReference type="InterPro" id="IPR011703">
    <property type="entry name" value="ATPase_AAA-3"/>
</dbReference>
<evidence type="ECO:0000259" key="1">
    <source>
        <dbReference type="SMART" id="SM00382"/>
    </source>
</evidence>
<dbReference type="InterPro" id="IPR003593">
    <property type="entry name" value="AAA+_ATPase"/>
</dbReference>
<dbReference type="Proteomes" id="UP000241010">
    <property type="component" value="Unassembled WGS sequence"/>
</dbReference>
<evidence type="ECO:0000313" key="3">
    <source>
        <dbReference type="Proteomes" id="UP000241010"/>
    </source>
</evidence>
<dbReference type="Pfam" id="PF07726">
    <property type="entry name" value="AAA_3"/>
    <property type="match status" value="1"/>
</dbReference>
<protein>
    <submittedName>
        <fullName evidence="2">ATPase</fullName>
    </submittedName>
</protein>
<dbReference type="EMBL" id="PZKG01000081">
    <property type="protein sequence ID" value="PTE20814.1"/>
    <property type="molecule type" value="Genomic_DNA"/>
</dbReference>
<keyword evidence="3" id="KW-1185">Reference proteome</keyword>
<dbReference type="OrthoDB" id="9808317at2"/>
<feature type="domain" description="AAA+ ATPase" evidence="1">
    <location>
        <begin position="29"/>
        <end position="168"/>
    </location>
</feature>
<dbReference type="Gene3D" id="3.40.50.300">
    <property type="entry name" value="P-loop containing nucleotide triphosphate hydrolases"/>
    <property type="match status" value="1"/>
</dbReference>
<dbReference type="RefSeq" id="WP_107664798.1">
    <property type="nucleotide sequence ID" value="NZ_PZKG01000081.1"/>
</dbReference>
<organism evidence="2 3">
    <name type="scientific">Cereibacter changlensis JA139</name>
    <dbReference type="NCBI Taxonomy" id="1188249"/>
    <lineage>
        <taxon>Bacteria</taxon>
        <taxon>Pseudomonadati</taxon>
        <taxon>Pseudomonadota</taxon>
        <taxon>Alphaproteobacteria</taxon>
        <taxon>Rhodobacterales</taxon>
        <taxon>Paracoccaceae</taxon>
        <taxon>Cereibacter</taxon>
    </lineage>
</organism>
<reference evidence="2 3" key="1">
    <citation type="submission" date="2018-03" db="EMBL/GenBank/DDBJ databases">
        <title>Cereibacter changlensis.</title>
        <authorList>
            <person name="Meyer T.E."/>
            <person name="Miller S."/>
            <person name="Lodha T."/>
            <person name="Gandham S."/>
            <person name="Chintalapati S."/>
            <person name="Chintalapati V.R."/>
        </authorList>
    </citation>
    <scope>NUCLEOTIDE SEQUENCE [LARGE SCALE GENOMIC DNA]</scope>
    <source>
        <strain evidence="2 3">JA139</strain>
    </source>
</reference>
<accession>A0A2T4JSC8</accession>
<dbReference type="AlphaFoldDB" id="A0A2T4JSC8"/>
<dbReference type="CDD" id="cd00009">
    <property type="entry name" value="AAA"/>
    <property type="match status" value="1"/>
</dbReference>
<dbReference type="GO" id="GO:0005524">
    <property type="term" value="F:ATP binding"/>
    <property type="evidence" value="ECO:0007669"/>
    <property type="project" value="InterPro"/>
</dbReference>
<proteinExistence type="predicted"/>
<comment type="caution">
    <text evidence="2">The sequence shown here is derived from an EMBL/GenBank/DDBJ whole genome shotgun (WGS) entry which is preliminary data.</text>
</comment>
<dbReference type="GO" id="GO:0016887">
    <property type="term" value="F:ATP hydrolysis activity"/>
    <property type="evidence" value="ECO:0007669"/>
    <property type="project" value="InterPro"/>
</dbReference>
<dbReference type="SMART" id="SM00382">
    <property type="entry name" value="AAA"/>
    <property type="match status" value="1"/>
</dbReference>